<protein>
    <recommendedName>
        <fullName evidence="3">Phage protein</fullName>
    </recommendedName>
</protein>
<name>A0ABP3L677_9LACT</name>
<comment type="caution">
    <text evidence="1">The sequence shown here is derived from an EMBL/GenBank/DDBJ whole genome shotgun (WGS) entry which is preliminary data.</text>
</comment>
<organism evidence="1 2">
    <name type="scientific">Alkalibacterium indicireducens</name>
    <dbReference type="NCBI Taxonomy" id="398758"/>
    <lineage>
        <taxon>Bacteria</taxon>
        <taxon>Bacillati</taxon>
        <taxon>Bacillota</taxon>
        <taxon>Bacilli</taxon>
        <taxon>Lactobacillales</taxon>
        <taxon>Carnobacteriaceae</taxon>
        <taxon>Alkalibacterium</taxon>
    </lineage>
</organism>
<reference evidence="2" key="1">
    <citation type="journal article" date="2019" name="Int. J. Syst. Evol. Microbiol.">
        <title>The Global Catalogue of Microorganisms (GCM) 10K type strain sequencing project: providing services to taxonomists for standard genome sequencing and annotation.</title>
        <authorList>
            <consortium name="The Broad Institute Genomics Platform"/>
            <consortium name="The Broad Institute Genome Sequencing Center for Infectious Disease"/>
            <person name="Wu L."/>
            <person name="Ma J."/>
        </authorList>
    </citation>
    <scope>NUCLEOTIDE SEQUENCE [LARGE SCALE GENOMIC DNA]</scope>
    <source>
        <strain evidence="2">JCM 14232</strain>
    </source>
</reference>
<accession>A0ABP3L677</accession>
<gene>
    <name evidence="1" type="ORF">GCM10008936_20220</name>
</gene>
<evidence type="ECO:0000313" key="2">
    <source>
        <dbReference type="Proteomes" id="UP001410648"/>
    </source>
</evidence>
<dbReference type="RefSeq" id="WP_346025375.1">
    <property type="nucleotide sequence ID" value="NZ_BAAADA010000190.1"/>
</dbReference>
<proteinExistence type="predicted"/>
<keyword evidence="2" id="KW-1185">Reference proteome</keyword>
<dbReference type="Proteomes" id="UP001410648">
    <property type="component" value="Unassembled WGS sequence"/>
</dbReference>
<sequence>MSILKELNLIADLCSIPVETGVFSGVPPDVYLVITPLVDLFEVHADNTPEYEVQEVRLSLFAKGSYTILKNLIVRTLLGADFTITDRRYIGHEDDTGYHHYAIDVAKTYEFQIEKEG</sequence>
<dbReference type="EMBL" id="BAAADA010000190">
    <property type="protein sequence ID" value="GAA0493127.1"/>
    <property type="molecule type" value="Genomic_DNA"/>
</dbReference>
<evidence type="ECO:0008006" key="3">
    <source>
        <dbReference type="Google" id="ProtNLM"/>
    </source>
</evidence>
<evidence type="ECO:0000313" key="1">
    <source>
        <dbReference type="EMBL" id="GAA0493127.1"/>
    </source>
</evidence>